<dbReference type="SUPFAM" id="SSF51905">
    <property type="entry name" value="FAD/NAD(P)-binding domain"/>
    <property type="match status" value="1"/>
</dbReference>
<evidence type="ECO:0000256" key="5">
    <source>
        <dbReference type="ARBA" id="ARBA00023027"/>
    </source>
</evidence>
<evidence type="ECO:0000313" key="8">
    <source>
        <dbReference type="Proteomes" id="UP000324376"/>
    </source>
</evidence>
<dbReference type="InterPro" id="IPR036188">
    <property type="entry name" value="FAD/NAD-bd_sf"/>
</dbReference>
<keyword evidence="2" id="KW-0732">Signal</keyword>
<feature type="domain" description="Amine oxidase" evidence="6">
    <location>
        <begin position="14"/>
        <end position="274"/>
    </location>
</feature>
<keyword evidence="5" id="KW-0520">NAD</keyword>
<dbReference type="Proteomes" id="UP000324376">
    <property type="component" value="Unassembled WGS sequence"/>
</dbReference>
<accession>A0A5S5C2M1</accession>
<dbReference type="EMBL" id="VNHU01000005">
    <property type="protein sequence ID" value="TYP73547.1"/>
    <property type="molecule type" value="Genomic_DNA"/>
</dbReference>
<keyword evidence="4" id="KW-0521">NADP</keyword>
<protein>
    <submittedName>
        <fullName evidence="7">Phytoene dehydrogenase-like protein</fullName>
    </submittedName>
</protein>
<sequence>MRETFDVVIIGSGLGGLVSANILAREGKKVCVLEKNNQFGGNLQTFVRDKSIFDTGIHYIGGLAKGQNLYRYFDYLDIMDDLKIKQMDPDGYDMISFNGVDIEYPHAQGYDNFVTQLTHYFPEEAEGIKKYIDKVRDTCYNFPLYNLKSGDRYYGEDLLTLKAKDFIDTVTQNETLRAVLAGSNLLYAGDPDKTPFYVHALSVNSYIESAWRCINGGSQIAKLLVKRFRNLGGTIHKYQEVNAFNFEQDTLVSVTTTKGDVFSGDTFISNVDPKLTLQIIGKDRFRNIYYNRIQNTESIISSFSLYLVFKPGTFPYVNHNYYHTQSIDKVWTTQNYTQESWPEAYLISMNEDRKHPGYADNLTSIAYMRYEETKPWEDTFNTVAIKNDRGEDYEAFKQRKIEAYLKEIEKKFPNIRECIQSVHTSTPLSYRDYIGCYEGSMYGFAKDAESPMKSFLSPRTKIPNLLFTGQGLNMHGVLGVTISAVVTCGELLGKDYLLNRITSTLEEKEKQRTA</sequence>
<evidence type="ECO:0000256" key="2">
    <source>
        <dbReference type="ARBA" id="ARBA00022729"/>
    </source>
</evidence>
<dbReference type="AlphaFoldDB" id="A0A5S5C2M1"/>
<keyword evidence="1" id="KW-0285">Flavoprotein</keyword>
<evidence type="ECO:0000256" key="4">
    <source>
        <dbReference type="ARBA" id="ARBA00022857"/>
    </source>
</evidence>
<keyword evidence="8" id="KW-1185">Reference proteome</keyword>
<evidence type="ECO:0000256" key="3">
    <source>
        <dbReference type="ARBA" id="ARBA00022827"/>
    </source>
</evidence>
<dbReference type="GO" id="GO:0016491">
    <property type="term" value="F:oxidoreductase activity"/>
    <property type="evidence" value="ECO:0007669"/>
    <property type="project" value="InterPro"/>
</dbReference>
<dbReference type="Gene3D" id="3.50.50.60">
    <property type="entry name" value="FAD/NAD(P)-binding domain"/>
    <property type="match status" value="2"/>
</dbReference>
<keyword evidence="3" id="KW-0274">FAD</keyword>
<name>A0A5S5C2M1_9FLAO</name>
<comment type="caution">
    <text evidence="7">The sequence shown here is derived from an EMBL/GenBank/DDBJ whole genome shotgun (WGS) entry which is preliminary data.</text>
</comment>
<organism evidence="7 8">
    <name type="scientific">Aquimarina intermedia</name>
    <dbReference type="NCBI Taxonomy" id="350814"/>
    <lineage>
        <taxon>Bacteria</taxon>
        <taxon>Pseudomonadati</taxon>
        <taxon>Bacteroidota</taxon>
        <taxon>Flavobacteriia</taxon>
        <taxon>Flavobacteriales</taxon>
        <taxon>Flavobacteriaceae</taxon>
        <taxon>Aquimarina</taxon>
    </lineage>
</organism>
<dbReference type="InterPro" id="IPR002937">
    <property type="entry name" value="Amino_oxidase"/>
</dbReference>
<evidence type="ECO:0000256" key="1">
    <source>
        <dbReference type="ARBA" id="ARBA00022630"/>
    </source>
</evidence>
<reference evidence="7 8" key="1">
    <citation type="submission" date="2019-07" db="EMBL/GenBank/DDBJ databases">
        <title>Genomic Encyclopedia of Archaeal and Bacterial Type Strains, Phase II (KMG-II): from individual species to whole genera.</title>
        <authorList>
            <person name="Goeker M."/>
        </authorList>
    </citation>
    <scope>NUCLEOTIDE SEQUENCE [LARGE SCALE GENOMIC DNA]</scope>
    <source>
        <strain evidence="7 8">DSM 17527</strain>
    </source>
</reference>
<dbReference type="Pfam" id="PF01593">
    <property type="entry name" value="Amino_oxidase"/>
    <property type="match status" value="1"/>
</dbReference>
<proteinExistence type="predicted"/>
<gene>
    <name evidence="7" type="ORF">BD809_105134</name>
</gene>
<dbReference type="PANTHER" id="PTHR46091">
    <property type="entry name" value="BLR7054 PROTEIN"/>
    <property type="match status" value="1"/>
</dbReference>
<dbReference type="PANTHER" id="PTHR46091:SF3">
    <property type="entry name" value="AMINE OXIDASE DOMAIN-CONTAINING PROTEIN"/>
    <property type="match status" value="1"/>
</dbReference>
<evidence type="ECO:0000259" key="6">
    <source>
        <dbReference type="Pfam" id="PF01593"/>
    </source>
</evidence>
<evidence type="ECO:0000313" key="7">
    <source>
        <dbReference type="EMBL" id="TYP73547.1"/>
    </source>
</evidence>
<dbReference type="OrthoDB" id="9789960at2"/>
<dbReference type="InterPro" id="IPR052206">
    <property type="entry name" value="Retinol_saturase"/>
</dbReference>